<gene>
    <name evidence="2" type="ORF">PR048_022722</name>
</gene>
<accession>A0ABQ9GS39</accession>
<organism evidence="2 3">
    <name type="scientific">Dryococelus australis</name>
    <dbReference type="NCBI Taxonomy" id="614101"/>
    <lineage>
        <taxon>Eukaryota</taxon>
        <taxon>Metazoa</taxon>
        <taxon>Ecdysozoa</taxon>
        <taxon>Arthropoda</taxon>
        <taxon>Hexapoda</taxon>
        <taxon>Insecta</taxon>
        <taxon>Pterygota</taxon>
        <taxon>Neoptera</taxon>
        <taxon>Polyneoptera</taxon>
        <taxon>Phasmatodea</taxon>
        <taxon>Verophasmatodea</taxon>
        <taxon>Anareolatae</taxon>
        <taxon>Phasmatidae</taxon>
        <taxon>Eurycanthinae</taxon>
        <taxon>Dryococelus</taxon>
    </lineage>
</organism>
<sequence length="1350" mass="149349">MNQYFHGSNKYTSLCAVNVACERAWLRRDRYAGWPTNIRLARNRTANPITVRCGATANEHTAEAPVYRGLRILAYRSLNSRNYPIPSNRRDLDTEASYAVPYLHSCTADLDRRLVSPKRRKFLFGHAFPEWKSYPDGKNLPLFLAPVSQSKGERALETFNTSDPIVSLGSSPALGVSEEGEGFSEVSTEHSLNEGDPRENTSSGTSITCENPGVEPGLWIVKESSVRAREGIRGVRHYLDKHVIVLPGQTCVRHRYTRGSALPGQTCDRITWTNMRSYYLDKHVILGVVEVTNVYREAKFAREKNLSQVSEFSNAQTAAVKFKFPAWSFSVPISSRGGRKKQIVPPCEENKSESLARSPSHLPELSLRAAPGNRARVVISSESGVRVPPTPSLLAFTTLASGAINILDGDREQELVRRRRKCDLHPRLILREGPDPPAPHQPLSHILTAKLFLLFRAWGSFLNTSENVLYPSRRAPSSSPMTGPESGAGELITNMGSYLSSRGLMEFTNVPGSLRWRAIRGEVRARTLPTVRTAAVALILATRVALVRGQCEVFKTCLDYGRTCCIEQRWGGILIVARKDVDNQAAHVSVSPYNPSGCSPTTQLVRHQSLQPEWLLTDNPACSSSVPTTRVAAHRQPSLFVISPYNPSGCSPTTQLVRHQSLQPEWLLTDNPACSSSVPTTRVAAHRQPSLFVISPYNPSGCSPTTQLVRHQSLQPEWLLTDNPACSSSVPTTRVAAHRQPSLFVISPYNPSGCSPTTQLVRHQSLQPEWLLTDNPACSSSVPTTRVAAHRQPSLFVISPYNPSGCSPTTQLVRHQSLQPEWLLTDNPACSSSVPTTRVAAHRQPSLFVISPYNPSGCSPTTQLVRHQSLQPEWLLTDNPACSSSVPTTRVAAHRQPSLFVISPYNPSGCSPTTQLVRHQSLQPEWLLTDNPACSSSVPTTRVAVHRQPSLFVISPYNPSGCSPTTQLVRHQSLQPEWLFTDNPACSSSVPTTRVAAHRQPSLFVISPYNPSGCSPTTQLVRHQSLQPEWLLTDNPACSSSVPTTRVAAHRQPSLFVISPYNPSGCSPTTQLVRHQPLRNYKSGSCLALFLRPFHRVAFVNKKYSCNDNPIHPISKDSSVTSPDSLIVILMADSLCKSPDTSRVINNSIDKLFRMIYGRAREMTQSGNMTIQIPVSASHHPRWRRKNLNAGNEAEWEEKVITEVKNTSQKERMVTLLTSHLGELGSIPECLLVGIVPDDAARRRVFSGISRFPCPGIPALLHTHITYPSSAVKKSILRAAKCFQKDITTSDDNMRTHLLSPKLCMVLIPAKRDNAEVFMTRTYPDDRDRIFACTRCLKMFLVQITSDEAT</sequence>
<proteinExistence type="predicted"/>
<dbReference type="EMBL" id="JARBHB010000009">
    <property type="protein sequence ID" value="KAJ8874833.1"/>
    <property type="molecule type" value="Genomic_DNA"/>
</dbReference>
<reference evidence="2 3" key="1">
    <citation type="submission" date="2023-02" db="EMBL/GenBank/DDBJ databases">
        <title>LHISI_Scaffold_Assembly.</title>
        <authorList>
            <person name="Stuart O.P."/>
            <person name="Cleave R."/>
            <person name="Magrath M.J.L."/>
            <person name="Mikheyev A.S."/>
        </authorList>
    </citation>
    <scope>NUCLEOTIDE SEQUENCE [LARGE SCALE GENOMIC DNA]</scope>
    <source>
        <strain evidence="2">Daus_M_001</strain>
        <tissue evidence="2">Leg muscle</tissue>
    </source>
</reference>
<evidence type="ECO:0000313" key="3">
    <source>
        <dbReference type="Proteomes" id="UP001159363"/>
    </source>
</evidence>
<feature type="region of interest" description="Disordered" evidence="1">
    <location>
        <begin position="340"/>
        <end position="362"/>
    </location>
</feature>
<name>A0ABQ9GS39_9NEOP</name>
<feature type="region of interest" description="Disordered" evidence="1">
    <location>
        <begin position="175"/>
        <end position="208"/>
    </location>
</feature>
<evidence type="ECO:0000256" key="1">
    <source>
        <dbReference type="SAM" id="MobiDB-lite"/>
    </source>
</evidence>
<dbReference type="Proteomes" id="UP001159363">
    <property type="component" value="Chromosome 8"/>
</dbReference>
<keyword evidence="3" id="KW-1185">Reference proteome</keyword>
<feature type="compositionally biased region" description="Basic and acidic residues" evidence="1">
    <location>
        <begin position="187"/>
        <end position="199"/>
    </location>
</feature>
<evidence type="ECO:0000313" key="2">
    <source>
        <dbReference type="EMBL" id="KAJ8874833.1"/>
    </source>
</evidence>
<protein>
    <submittedName>
        <fullName evidence="2">Uncharacterized protein</fullName>
    </submittedName>
</protein>
<comment type="caution">
    <text evidence="2">The sequence shown here is derived from an EMBL/GenBank/DDBJ whole genome shotgun (WGS) entry which is preliminary data.</text>
</comment>